<evidence type="ECO:0000313" key="2">
    <source>
        <dbReference type="Proteomes" id="UP001163387"/>
    </source>
</evidence>
<evidence type="ECO:0008006" key="3">
    <source>
        <dbReference type="Google" id="ProtNLM"/>
    </source>
</evidence>
<reference evidence="1 2" key="1">
    <citation type="journal article" date="2022" name="Front. Microbiol.">
        <title>Male-killing mechanisms vary between Spiroplasma species.</title>
        <authorList>
            <person name="Arai H."/>
            <person name="Inoue M."/>
            <person name="Kageyama D."/>
        </authorList>
    </citation>
    <scope>NUCLEOTIDE SEQUENCE [LARGE SCALE GENOMIC DNA]</scope>
    <source>
        <strain evidence="2">sHm</strain>
    </source>
</reference>
<evidence type="ECO:0000313" key="1">
    <source>
        <dbReference type="EMBL" id="BDT03532.1"/>
    </source>
</evidence>
<gene>
    <name evidence="1" type="ORF">SHM_11780</name>
</gene>
<proteinExistence type="predicted"/>
<name>A0ABM8BUH8_9MOLU</name>
<sequence length="154" mass="18213">MQYDLIIGIDPAGIGNNGIVIYSHESNNIVFNETFNTLTVLWTKNMYKEKFQLIKEKFIDKKILVIVENFFLNSKQLLTNPLSTPKIIGALMVLVQDVFNWDYLENQPKNKNKITNYKGNIKLTKHEQDAYKHIQYYLKNHKKILIFDNYLRKL</sequence>
<dbReference type="RefSeq" id="WP_281749485.1">
    <property type="nucleotide sequence ID" value="NZ_AP026933.1"/>
</dbReference>
<protein>
    <recommendedName>
        <fullName evidence="3">Holliday junction resolvase RuvC</fullName>
    </recommendedName>
</protein>
<dbReference type="Proteomes" id="UP001163387">
    <property type="component" value="Chromosome"/>
</dbReference>
<accession>A0ABM8BUH8</accession>
<dbReference type="EMBL" id="AP026933">
    <property type="protein sequence ID" value="BDT03532.1"/>
    <property type="molecule type" value="Genomic_DNA"/>
</dbReference>
<keyword evidence="2" id="KW-1185">Reference proteome</keyword>
<organism evidence="1 2">
    <name type="scientific">Spiroplasma ixodetis</name>
    <dbReference type="NCBI Taxonomy" id="2141"/>
    <lineage>
        <taxon>Bacteria</taxon>
        <taxon>Bacillati</taxon>
        <taxon>Mycoplasmatota</taxon>
        <taxon>Mollicutes</taxon>
        <taxon>Entomoplasmatales</taxon>
        <taxon>Spiroplasmataceae</taxon>
        <taxon>Spiroplasma</taxon>
    </lineage>
</organism>